<dbReference type="RefSeq" id="WP_052525678.1">
    <property type="nucleotide sequence ID" value="NZ_CP014954.1"/>
</dbReference>
<evidence type="ECO:0000313" key="1">
    <source>
        <dbReference type="EMBL" id="CPV70390.1"/>
    </source>
</evidence>
<organism evidence="1 2">
    <name type="scientific">Mycobacteroides abscessus</name>
    <dbReference type="NCBI Taxonomy" id="36809"/>
    <lineage>
        <taxon>Bacteria</taxon>
        <taxon>Bacillati</taxon>
        <taxon>Actinomycetota</taxon>
        <taxon>Actinomycetes</taxon>
        <taxon>Mycobacteriales</taxon>
        <taxon>Mycobacteriaceae</taxon>
        <taxon>Mycobacteroides</taxon>
    </lineage>
</organism>
<dbReference type="Proteomes" id="UP000045782">
    <property type="component" value="Unassembled WGS sequence"/>
</dbReference>
<gene>
    <name evidence="1" type="ORF">ERS075579_04779</name>
</gene>
<protein>
    <submittedName>
        <fullName evidence="1">Uncharacterized protein</fullName>
    </submittedName>
</protein>
<proteinExistence type="predicted"/>
<accession>A0A0U0ZW35</accession>
<name>A0A0U0ZW35_9MYCO</name>
<evidence type="ECO:0000313" key="2">
    <source>
        <dbReference type="Proteomes" id="UP000045782"/>
    </source>
</evidence>
<reference evidence="1 2" key="1">
    <citation type="submission" date="2015-03" db="EMBL/GenBank/DDBJ databases">
        <authorList>
            <person name="Murphy D."/>
        </authorList>
    </citation>
    <scope>NUCLEOTIDE SEQUENCE [LARGE SCALE GENOMIC DNA]</scope>
    <source>
        <strain evidence="1 2">PAP088</strain>
    </source>
</reference>
<sequence>MELCENAVELGFTATSTPREVVSIAGKLVDERGYPESVYDTTRSLMRLQRQLRTEQAGAA</sequence>
<dbReference type="AlphaFoldDB" id="A0A0U0ZW35"/>
<dbReference type="EMBL" id="CSWP01000012">
    <property type="protein sequence ID" value="CPV70390.1"/>
    <property type="molecule type" value="Genomic_DNA"/>
</dbReference>